<organism evidence="1 2">
    <name type="scientific">Rhamnusium bicolor</name>
    <dbReference type="NCBI Taxonomy" id="1586634"/>
    <lineage>
        <taxon>Eukaryota</taxon>
        <taxon>Metazoa</taxon>
        <taxon>Ecdysozoa</taxon>
        <taxon>Arthropoda</taxon>
        <taxon>Hexapoda</taxon>
        <taxon>Insecta</taxon>
        <taxon>Pterygota</taxon>
        <taxon>Neoptera</taxon>
        <taxon>Endopterygota</taxon>
        <taxon>Coleoptera</taxon>
        <taxon>Polyphaga</taxon>
        <taxon>Cucujiformia</taxon>
        <taxon>Chrysomeloidea</taxon>
        <taxon>Cerambycidae</taxon>
        <taxon>Lepturinae</taxon>
        <taxon>Rhagiini</taxon>
        <taxon>Rhamnusium</taxon>
    </lineage>
</organism>
<evidence type="ECO:0000313" key="2">
    <source>
        <dbReference type="Proteomes" id="UP001162156"/>
    </source>
</evidence>
<dbReference type="Proteomes" id="UP001162156">
    <property type="component" value="Unassembled WGS sequence"/>
</dbReference>
<gene>
    <name evidence="1" type="ORF">NQ314_010275</name>
</gene>
<accession>A0AAV8XSI6</accession>
<reference evidence="1" key="1">
    <citation type="journal article" date="2023" name="Insect Mol. Biol.">
        <title>Genome sequencing provides insights into the evolution of gene families encoding plant cell wall-degrading enzymes in longhorned beetles.</title>
        <authorList>
            <person name="Shin N.R."/>
            <person name="Okamura Y."/>
            <person name="Kirsch R."/>
            <person name="Pauchet Y."/>
        </authorList>
    </citation>
    <scope>NUCLEOTIDE SEQUENCE</scope>
    <source>
        <strain evidence="1">RBIC_L_NR</strain>
    </source>
</reference>
<dbReference type="AlphaFoldDB" id="A0AAV8XSI6"/>
<dbReference type="PANTHER" id="PTHR33480">
    <property type="entry name" value="SET DOMAIN-CONTAINING PROTEIN-RELATED"/>
    <property type="match status" value="1"/>
</dbReference>
<sequence>MASSEVRSKFVTDNDFVFHTSGQGFIDRTKVLHRYVNKCKVERPGSITVTRLRKHLATITQLLQFSNNDMEQLSKCMGRTLKTHCNVYRMSDKIYQTAKVSKLLLLLTEGGTKQFRGKTLDEIQINLNPIYDNKIVTEKIDLDPLIKMI</sequence>
<proteinExistence type="predicted"/>
<evidence type="ECO:0000313" key="1">
    <source>
        <dbReference type="EMBL" id="KAJ8941808.1"/>
    </source>
</evidence>
<comment type="caution">
    <text evidence="1">The sequence shown here is derived from an EMBL/GenBank/DDBJ whole genome shotgun (WGS) entry which is preliminary data.</text>
</comment>
<name>A0AAV8XSI6_9CUCU</name>
<dbReference type="EMBL" id="JANEYF010002825">
    <property type="protein sequence ID" value="KAJ8941808.1"/>
    <property type="molecule type" value="Genomic_DNA"/>
</dbReference>
<keyword evidence="2" id="KW-1185">Reference proteome</keyword>
<protein>
    <submittedName>
        <fullName evidence="1">Uncharacterized protein</fullName>
    </submittedName>
</protein>